<dbReference type="SUPFAM" id="SSF54534">
    <property type="entry name" value="FKBP-like"/>
    <property type="match status" value="1"/>
</dbReference>
<comment type="catalytic activity">
    <reaction evidence="1 5">
        <text>[protein]-peptidylproline (omega=180) = [protein]-peptidylproline (omega=0)</text>
        <dbReference type="Rhea" id="RHEA:16237"/>
        <dbReference type="Rhea" id="RHEA-COMP:10747"/>
        <dbReference type="Rhea" id="RHEA-COMP:10748"/>
        <dbReference type="ChEBI" id="CHEBI:83833"/>
        <dbReference type="ChEBI" id="CHEBI:83834"/>
        <dbReference type="EC" id="5.2.1.8"/>
    </reaction>
</comment>
<organism evidence="7 8">
    <name type="scientific">Symbiodinium microadriaticum</name>
    <name type="common">Dinoflagellate</name>
    <name type="synonym">Zooxanthella microadriatica</name>
    <dbReference type="NCBI Taxonomy" id="2951"/>
    <lineage>
        <taxon>Eukaryota</taxon>
        <taxon>Sar</taxon>
        <taxon>Alveolata</taxon>
        <taxon>Dinophyceae</taxon>
        <taxon>Suessiales</taxon>
        <taxon>Symbiodiniaceae</taxon>
        <taxon>Symbiodinium</taxon>
    </lineage>
</organism>
<evidence type="ECO:0000259" key="6">
    <source>
        <dbReference type="PROSITE" id="PS50059"/>
    </source>
</evidence>
<dbReference type="OrthoDB" id="1902587at2759"/>
<evidence type="ECO:0000313" key="8">
    <source>
        <dbReference type="Proteomes" id="UP000186817"/>
    </source>
</evidence>
<gene>
    <name evidence="7" type="primary">FKBP1B</name>
    <name evidence="7" type="ORF">AK812_SmicGene26574</name>
</gene>
<comment type="caution">
    <text evidence="7">The sequence shown here is derived from an EMBL/GenBank/DDBJ whole genome shotgun (WGS) entry which is preliminary data.</text>
</comment>
<dbReference type="PROSITE" id="PS50059">
    <property type="entry name" value="FKBP_PPIASE"/>
    <property type="match status" value="1"/>
</dbReference>
<evidence type="ECO:0000256" key="2">
    <source>
        <dbReference type="ARBA" id="ARBA00013194"/>
    </source>
</evidence>
<dbReference type="PANTHER" id="PTHR10516:SF443">
    <property type="entry name" value="FK506-BINDING PROTEIN 59-RELATED"/>
    <property type="match status" value="1"/>
</dbReference>
<evidence type="ECO:0000256" key="3">
    <source>
        <dbReference type="ARBA" id="ARBA00023110"/>
    </source>
</evidence>
<feature type="domain" description="PPIase FKBP-type" evidence="6">
    <location>
        <begin position="365"/>
        <end position="457"/>
    </location>
</feature>
<proteinExistence type="predicted"/>
<evidence type="ECO:0000256" key="4">
    <source>
        <dbReference type="ARBA" id="ARBA00023235"/>
    </source>
</evidence>
<evidence type="ECO:0000313" key="7">
    <source>
        <dbReference type="EMBL" id="OLP91670.1"/>
    </source>
</evidence>
<dbReference type="GO" id="GO:0005737">
    <property type="term" value="C:cytoplasm"/>
    <property type="evidence" value="ECO:0007669"/>
    <property type="project" value="TreeGrafter"/>
</dbReference>
<dbReference type="InterPro" id="IPR050689">
    <property type="entry name" value="FKBP-type_PPIase"/>
</dbReference>
<dbReference type="InterPro" id="IPR001179">
    <property type="entry name" value="PPIase_FKBP_dom"/>
</dbReference>
<dbReference type="Pfam" id="PF00254">
    <property type="entry name" value="FKBP_C"/>
    <property type="match status" value="1"/>
</dbReference>
<dbReference type="PANTHER" id="PTHR10516">
    <property type="entry name" value="PEPTIDYL-PROLYL CIS-TRANS ISOMERASE"/>
    <property type="match status" value="1"/>
</dbReference>
<protein>
    <recommendedName>
        <fullName evidence="2 5">peptidylprolyl isomerase</fullName>
        <ecNumber evidence="2 5">5.2.1.8</ecNumber>
    </recommendedName>
</protein>
<dbReference type="EC" id="5.2.1.8" evidence="2 5"/>
<reference evidence="7 8" key="1">
    <citation type="submission" date="2016-02" db="EMBL/GenBank/DDBJ databases">
        <title>Genome analysis of coral dinoflagellate symbionts highlights evolutionary adaptations to a symbiotic lifestyle.</title>
        <authorList>
            <person name="Aranda M."/>
            <person name="Li Y."/>
            <person name="Liew Y.J."/>
            <person name="Baumgarten S."/>
            <person name="Simakov O."/>
            <person name="Wilson M."/>
            <person name="Piel J."/>
            <person name="Ashoor H."/>
            <person name="Bougouffa S."/>
            <person name="Bajic V.B."/>
            <person name="Ryu T."/>
            <person name="Ravasi T."/>
            <person name="Bayer T."/>
            <person name="Micklem G."/>
            <person name="Kim H."/>
            <person name="Bhak J."/>
            <person name="Lajeunesse T.C."/>
            <person name="Voolstra C.R."/>
        </authorList>
    </citation>
    <scope>NUCLEOTIDE SEQUENCE [LARGE SCALE GENOMIC DNA]</scope>
    <source>
        <strain evidence="7 8">CCMP2467</strain>
    </source>
</reference>
<dbReference type="GO" id="GO:0003755">
    <property type="term" value="F:peptidyl-prolyl cis-trans isomerase activity"/>
    <property type="evidence" value="ECO:0007669"/>
    <property type="project" value="UniProtKB-KW"/>
</dbReference>
<dbReference type="AlphaFoldDB" id="A0A1Q9D956"/>
<sequence>MAGSQQDLLADFGCCCRCVDDDVGHQVSKLPEANWALNEAGEEDEEEISFSPLVRPRPARGHAVEQWSSLGRLRPRDLDFSELTRSGPGIRIDKIEKRGITFDQLKKILVFVKKRCDGNGVIRGWYDSRTGEQLEYRKLTLAQLHHWLIEPVTTRLQCSYVEAVAKEEYGQLPAWFVGHTWHEPFVDFVRRTMKHGTLGAGDAFWSFAFSTRWHECREMLVGGFPSVECLRTIKSLRVSLTGCTKTSTAEDLQQGKLASNGEPSVQSCNCPACGTFAMPRVSLREPPSSMHAAFIGIFLTRKGRSKGSFGHVYKAVKDENDMVSSGQELRDISTSFDSGDILGDGSVMKSIVEEGVDPAVFPVFGDDCVTHFVGTLPDGSIFNDTTKRDQPFKFRLGAEHVLEGFDEGVATMRKGERAIFQLSSEVAYGSFGARDERGWQVPPDTPVTFDIRLLDVIKAPANSATAQDPVAGYGREDLGSGGASPDGKYSWKRNGAEVLVMVPVADDVETKDVSYVFQEAYVCIAVCGATLLAGRPGCDVEAEERFAFGEMAGCAFPWDDLMGLSGEAPLASSSWPWWDFIEAYAEKALCALPLLRLHDGSRTLQ</sequence>
<dbReference type="Gene3D" id="3.10.50.40">
    <property type="match status" value="1"/>
</dbReference>
<dbReference type="Proteomes" id="UP000186817">
    <property type="component" value="Unassembled WGS sequence"/>
</dbReference>
<evidence type="ECO:0000256" key="1">
    <source>
        <dbReference type="ARBA" id="ARBA00000971"/>
    </source>
</evidence>
<keyword evidence="4 5" id="KW-0413">Isomerase</keyword>
<dbReference type="InterPro" id="IPR046357">
    <property type="entry name" value="PPIase_dom_sf"/>
</dbReference>
<accession>A0A1Q9D956</accession>
<keyword evidence="3 5" id="KW-0697">Rotamase</keyword>
<keyword evidence="8" id="KW-1185">Reference proteome</keyword>
<dbReference type="EMBL" id="LSRX01000654">
    <property type="protein sequence ID" value="OLP91670.1"/>
    <property type="molecule type" value="Genomic_DNA"/>
</dbReference>
<evidence type="ECO:0000256" key="5">
    <source>
        <dbReference type="PROSITE-ProRule" id="PRU00277"/>
    </source>
</evidence>
<name>A0A1Q9D956_SYMMI</name>